<comment type="caution">
    <text evidence="14">The sequence shown here is derived from an EMBL/GenBank/DDBJ whole genome shotgun (WGS) entry which is preliminary data.</text>
</comment>
<comment type="similarity">
    <text evidence="2">Belongs to the krueppel C2H2-type zinc-finger protein family.</text>
</comment>
<feature type="domain" description="C2H2-type" evidence="13">
    <location>
        <begin position="431"/>
        <end position="458"/>
    </location>
</feature>
<feature type="region of interest" description="Disordered" evidence="11">
    <location>
        <begin position="141"/>
        <end position="213"/>
    </location>
</feature>
<feature type="domain" description="C2H2-type" evidence="13">
    <location>
        <begin position="515"/>
        <end position="542"/>
    </location>
</feature>
<keyword evidence="8" id="KW-0804">Transcription</keyword>
<comment type="subcellular location">
    <subcellularLocation>
        <location evidence="1">Nucleus</location>
    </subcellularLocation>
</comment>
<dbReference type="SUPFAM" id="SSF54695">
    <property type="entry name" value="POZ domain"/>
    <property type="match status" value="1"/>
</dbReference>
<dbReference type="PANTHER" id="PTHR24394">
    <property type="entry name" value="ZINC FINGER PROTEIN"/>
    <property type="match status" value="1"/>
</dbReference>
<feature type="domain" description="C2H2-type" evidence="13">
    <location>
        <begin position="346"/>
        <end position="373"/>
    </location>
</feature>
<dbReference type="InterPro" id="IPR013087">
    <property type="entry name" value="Znf_C2H2_type"/>
</dbReference>
<dbReference type="SMART" id="SM00225">
    <property type="entry name" value="BTB"/>
    <property type="match status" value="1"/>
</dbReference>
<evidence type="ECO:0000256" key="1">
    <source>
        <dbReference type="ARBA" id="ARBA00004123"/>
    </source>
</evidence>
<dbReference type="SMART" id="SM00355">
    <property type="entry name" value="ZnF_C2H2"/>
    <property type="match status" value="7"/>
</dbReference>
<dbReference type="InterPro" id="IPR036236">
    <property type="entry name" value="Znf_C2H2_sf"/>
</dbReference>
<keyword evidence="9" id="KW-0539">Nucleus</keyword>
<organism evidence="14 15">
    <name type="scientific">Acipenser oxyrinchus oxyrinchus</name>
    <dbReference type="NCBI Taxonomy" id="40147"/>
    <lineage>
        <taxon>Eukaryota</taxon>
        <taxon>Metazoa</taxon>
        <taxon>Chordata</taxon>
        <taxon>Craniata</taxon>
        <taxon>Vertebrata</taxon>
        <taxon>Euteleostomi</taxon>
        <taxon>Actinopterygii</taxon>
        <taxon>Chondrostei</taxon>
        <taxon>Acipenseriformes</taxon>
        <taxon>Acipenseridae</taxon>
        <taxon>Acipenser</taxon>
    </lineage>
</organism>
<evidence type="ECO:0000313" key="14">
    <source>
        <dbReference type="EMBL" id="KAK1155092.1"/>
    </source>
</evidence>
<dbReference type="PROSITE" id="PS00028">
    <property type="entry name" value="ZINC_FINGER_C2H2_1"/>
    <property type="match status" value="5"/>
</dbReference>
<keyword evidence="3" id="KW-0479">Metal-binding</keyword>
<feature type="domain" description="C2H2-type" evidence="13">
    <location>
        <begin position="375"/>
        <end position="402"/>
    </location>
</feature>
<dbReference type="FunFam" id="3.30.160.60:FF:000553">
    <property type="entry name" value="Zinc finger and BTB domain-containing protein 16"/>
    <property type="match status" value="1"/>
</dbReference>
<evidence type="ECO:0000256" key="7">
    <source>
        <dbReference type="ARBA" id="ARBA00023015"/>
    </source>
</evidence>
<evidence type="ECO:0000256" key="8">
    <source>
        <dbReference type="ARBA" id="ARBA00023163"/>
    </source>
</evidence>
<dbReference type="GO" id="GO:0000981">
    <property type="term" value="F:DNA-binding transcription factor activity, RNA polymerase II-specific"/>
    <property type="evidence" value="ECO:0007669"/>
    <property type="project" value="TreeGrafter"/>
</dbReference>
<keyword evidence="5 10" id="KW-0863">Zinc-finger</keyword>
<evidence type="ECO:0000259" key="12">
    <source>
        <dbReference type="PROSITE" id="PS50097"/>
    </source>
</evidence>
<evidence type="ECO:0000256" key="6">
    <source>
        <dbReference type="ARBA" id="ARBA00022833"/>
    </source>
</evidence>
<feature type="domain" description="C2H2-type" evidence="13">
    <location>
        <begin position="403"/>
        <end position="430"/>
    </location>
</feature>
<evidence type="ECO:0000256" key="11">
    <source>
        <dbReference type="SAM" id="MobiDB-lite"/>
    </source>
</evidence>
<dbReference type="Pfam" id="PF13912">
    <property type="entry name" value="zf-C2H2_6"/>
    <property type="match status" value="1"/>
</dbReference>
<dbReference type="Pfam" id="PF13894">
    <property type="entry name" value="zf-C2H2_4"/>
    <property type="match status" value="1"/>
</dbReference>
<reference evidence="14" key="1">
    <citation type="submission" date="2022-02" db="EMBL/GenBank/DDBJ databases">
        <title>Atlantic sturgeon de novo genome assembly.</title>
        <authorList>
            <person name="Stock M."/>
            <person name="Klopp C."/>
            <person name="Guiguen Y."/>
            <person name="Cabau C."/>
            <person name="Parinello H."/>
            <person name="Santidrian Yebra-Pimentel E."/>
            <person name="Kuhl H."/>
            <person name="Dirks R.P."/>
            <person name="Guessner J."/>
            <person name="Wuertz S."/>
            <person name="Du K."/>
            <person name="Schartl M."/>
        </authorList>
    </citation>
    <scope>NUCLEOTIDE SEQUENCE</scope>
    <source>
        <strain evidence="14">STURGEONOMICS-FGT-2020</strain>
        <tissue evidence="14">Whole blood</tissue>
    </source>
</reference>
<dbReference type="Gene3D" id="3.30.710.10">
    <property type="entry name" value="Potassium Channel Kv1.1, Chain A"/>
    <property type="match status" value="1"/>
</dbReference>
<feature type="domain" description="C2H2-type" evidence="13">
    <location>
        <begin position="487"/>
        <end position="514"/>
    </location>
</feature>
<dbReference type="PANTHER" id="PTHR24394:SF48">
    <property type="entry name" value="ZINC FINGER PROTEIN 771"/>
    <property type="match status" value="1"/>
</dbReference>
<evidence type="ECO:0000256" key="2">
    <source>
        <dbReference type="ARBA" id="ARBA00006991"/>
    </source>
</evidence>
<dbReference type="GO" id="GO:0003677">
    <property type="term" value="F:DNA binding"/>
    <property type="evidence" value="ECO:0007669"/>
    <property type="project" value="UniProtKB-KW"/>
</dbReference>
<evidence type="ECO:0000256" key="5">
    <source>
        <dbReference type="ARBA" id="ARBA00022771"/>
    </source>
</evidence>
<keyword evidence="7" id="KW-0805">Transcription regulation</keyword>
<dbReference type="FunFam" id="3.30.160.60:FF:000096">
    <property type="entry name" value="Zinc finger and BTB domain-containing protein 18 isoform 1"/>
    <property type="match status" value="1"/>
</dbReference>
<dbReference type="Gene3D" id="3.30.160.60">
    <property type="entry name" value="Classic Zinc Finger"/>
    <property type="match status" value="5"/>
</dbReference>
<gene>
    <name evidence="14" type="primary">zbtb16a</name>
    <name evidence="14" type="ORF">AOXY_G27453</name>
</gene>
<dbReference type="AlphaFoldDB" id="A0AAD8CRV0"/>
<feature type="compositionally biased region" description="Basic and acidic residues" evidence="11">
    <location>
        <begin position="193"/>
        <end position="203"/>
    </location>
</feature>
<evidence type="ECO:0000259" key="13">
    <source>
        <dbReference type="PROSITE" id="PS50157"/>
    </source>
</evidence>
<feature type="compositionally biased region" description="Low complexity" evidence="11">
    <location>
        <begin position="183"/>
        <end position="192"/>
    </location>
</feature>
<keyword evidence="4" id="KW-0677">Repeat</keyword>
<dbReference type="Pfam" id="PF00651">
    <property type="entry name" value="BTB"/>
    <property type="match status" value="1"/>
</dbReference>
<evidence type="ECO:0000256" key="4">
    <source>
        <dbReference type="ARBA" id="ARBA00022737"/>
    </source>
</evidence>
<dbReference type="Proteomes" id="UP001230051">
    <property type="component" value="Unassembled WGS sequence"/>
</dbReference>
<evidence type="ECO:0000256" key="10">
    <source>
        <dbReference type="PROSITE-ProRule" id="PRU00042"/>
    </source>
</evidence>
<dbReference type="InterPro" id="IPR011333">
    <property type="entry name" value="SKP1/BTB/POZ_sf"/>
</dbReference>
<dbReference type="InterPro" id="IPR000210">
    <property type="entry name" value="BTB/POZ_dom"/>
</dbReference>
<accession>A0AAD8CRV0</accession>
<feature type="domain" description="BTB" evidence="12">
    <location>
        <begin position="29"/>
        <end position="91"/>
    </location>
</feature>
<protein>
    <submittedName>
        <fullName evidence="14">Zinc finger and BTB domain-containing protein 16-like</fullName>
    </submittedName>
</protein>
<dbReference type="SUPFAM" id="SSF57667">
    <property type="entry name" value="beta-beta-alpha zinc fingers"/>
    <property type="match status" value="4"/>
</dbReference>
<evidence type="ECO:0000313" key="15">
    <source>
        <dbReference type="Proteomes" id="UP001230051"/>
    </source>
</evidence>
<dbReference type="PROSITE" id="PS50157">
    <property type="entry name" value="ZINC_FINGER_C2H2_2"/>
    <property type="match status" value="7"/>
</dbReference>
<keyword evidence="15" id="KW-1185">Reference proteome</keyword>
<evidence type="ECO:0000256" key="9">
    <source>
        <dbReference type="ARBA" id="ARBA00023242"/>
    </source>
</evidence>
<dbReference type="GO" id="GO:0008270">
    <property type="term" value="F:zinc ion binding"/>
    <property type="evidence" value="ECO:0007669"/>
    <property type="project" value="UniProtKB-KW"/>
</dbReference>
<sequence length="558" mass="62071">MGTVRLQNPQHSACLLRRANEMRLSGTLCDAVIVVESRAFQAHSLVLACTSKHLEALLKDQGHRCTLDFLSWRTFQQILDYAYTEALDARVEDLRSLLEAAERLQMEQLGRQCLFLLATQNTPQPSIPSEPCLLRIQEAARKERESLSPPVTPPETSPKRSPIDGHAAFPSTLRQEPGTPGTQPRRPQSIRRSSLEEEPHSTSKEGQLMPPRGSVIATAHRVPTDSKKASPWTTHGMALANGELVAISSHPSLYPAHLLSYQMQGLPRAAPPIFPMIAHSQLRIGAPVGGFSSFSPFRNGFLQSGQEPGAAVKQSMLDKRSGVSAALLGSIQEDQDRKHRSLGKTFSCEICGKEFQDGLRLQMHAAMHSGSDGPQFCPLCRKRFDSQGALTEHIAHHTSAWSYCCKECRKTFTSHSALRRHLRAHAGEAGFECEFCGRCFRDDSSLKNHKRSHTGEKPYECSSCAKKFSLKHQLETHTRVHTGEKPFQCKVCNQRSRDYSAMIKHLRTHNGAAPYQCTVCLEYCSSLSAMQKHVKAHAPEDIPPDWSIDKTYLYTCSG</sequence>
<proteinExistence type="inferred from homology"/>
<dbReference type="GO" id="GO:0005634">
    <property type="term" value="C:nucleus"/>
    <property type="evidence" value="ECO:0007669"/>
    <property type="project" value="UniProtKB-SubCell"/>
</dbReference>
<dbReference type="PROSITE" id="PS50097">
    <property type="entry name" value="BTB"/>
    <property type="match status" value="1"/>
</dbReference>
<feature type="domain" description="C2H2-type" evidence="13">
    <location>
        <begin position="459"/>
        <end position="486"/>
    </location>
</feature>
<dbReference type="Pfam" id="PF00096">
    <property type="entry name" value="zf-C2H2"/>
    <property type="match status" value="3"/>
</dbReference>
<name>A0AAD8CRV0_ACIOX</name>
<keyword evidence="6" id="KW-0862">Zinc</keyword>
<dbReference type="EMBL" id="JAGXEW010000032">
    <property type="protein sequence ID" value="KAK1155092.1"/>
    <property type="molecule type" value="Genomic_DNA"/>
</dbReference>
<evidence type="ECO:0000256" key="3">
    <source>
        <dbReference type="ARBA" id="ARBA00022723"/>
    </source>
</evidence>
<dbReference type="FunFam" id="3.30.160.60:FF:000446">
    <property type="entry name" value="Zinc finger protein"/>
    <property type="match status" value="1"/>
</dbReference>